<comment type="similarity">
    <text evidence="1">Belongs to the plant acyltransferase family.</text>
</comment>
<evidence type="ECO:0000256" key="1">
    <source>
        <dbReference type="ARBA" id="ARBA00009861"/>
    </source>
</evidence>
<sequence length="157" mass="17694">TVVDVTVDRKPPELVLPSRPTPAESMPLSALDERLRLRMKAPMIFFYRRNPRMDGRDPAKVIREALAEALVYYYPFAGRLIENSDSKLAVDCSDSGSGGVLFVEADADVELEEFGDNVFPPSPYSHLFLCSDEENREDEYEKNTISGPLLLVQVRKL</sequence>
<dbReference type="Gene3D" id="3.30.559.10">
    <property type="entry name" value="Chloramphenicol acetyltransferase-like domain"/>
    <property type="match status" value="1"/>
</dbReference>
<evidence type="ECO:0000313" key="3">
    <source>
        <dbReference type="Proteomes" id="UP000015453"/>
    </source>
</evidence>
<dbReference type="Pfam" id="PF02458">
    <property type="entry name" value="Transferase"/>
    <property type="match status" value="1"/>
</dbReference>
<dbReference type="InterPro" id="IPR023213">
    <property type="entry name" value="CAT-like_dom_sf"/>
</dbReference>
<feature type="non-terminal residue" evidence="2">
    <location>
        <position position="157"/>
    </location>
</feature>
<keyword evidence="3" id="KW-1185">Reference proteome</keyword>
<organism evidence="2 3">
    <name type="scientific">Genlisea aurea</name>
    <dbReference type="NCBI Taxonomy" id="192259"/>
    <lineage>
        <taxon>Eukaryota</taxon>
        <taxon>Viridiplantae</taxon>
        <taxon>Streptophyta</taxon>
        <taxon>Embryophyta</taxon>
        <taxon>Tracheophyta</taxon>
        <taxon>Spermatophyta</taxon>
        <taxon>Magnoliopsida</taxon>
        <taxon>eudicotyledons</taxon>
        <taxon>Gunneridae</taxon>
        <taxon>Pentapetalae</taxon>
        <taxon>asterids</taxon>
        <taxon>lamiids</taxon>
        <taxon>Lamiales</taxon>
        <taxon>Lentibulariaceae</taxon>
        <taxon>Genlisea</taxon>
    </lineage>
</organism>
<dbReference type="AlphaFoldDB" id="S8C6M1"/>
<feature type="non-terminal residue" evidence="2">
    <location>
        <position position="1"/>
    </location>
</feature>
<evidence type="ECO:0000313" key="2">
    <source>
        <dbReference type="EMBL" id="EPS60076.1"/>
    </source>
</evidence>
<dbReference type="PANTHER" id="PTHR31147">
    <property type="entry name" value="ACYL TRANSFERASE 4"/>
    <property type="match status" value="1"/>
</dbReference>
<dbReference type="EMBL" id="AUSU01007850">
    <property type="protein sequence ID" value="EPS60076.1"/>
    <property type="molecule type" value="Genomic_DNA"/>
</dbReference>
<accession>S8C6M1</accession>
<gene>
    <name evidence="2" type="ORF">M569_14728</name>
</gene>
<proteinExistence type="inferred from homology"/>
<name>S8C6M1_9LAMI</name>
<dbReference type="InterPro" id="IPR050898">
    <property type="entry name" value="Plant_acyltransferase"/>
</dbReference>
<comment type="caution">
    <text evidence="2">The sequence shown here is derived from an EMBL/GenBank/DDBJ whole genome shotgun (WGS) entry which is preliminary data.</text>
</comment>
<reference evidence="2 3" key="1">
    <citation type="journal article" date="2013" name="BMC Genomics">
        <title>The miniature genome of a carnivorous plant Genlisea aurea contains a low number of genes and short non-coding sequences.</title>
        <authorList>
            <person name="Leushkin E.V."/>
            <person name="Sutormin R.A."/>
            <person name="Nabieva E.R."/>
            <person name="Penin A.A."/>
            <person name="Kondrashov A.S."/>
            <person name="Logacheva M.D."/>
        </authorList>
    </citation>
    <scope>NUCLEOTIDE SEQUENCE [LARGE SCALE GENOMIC DNA]</scope>
</reference>
<dbReference type="OrthoDB" id="896098at2759"/>
<dbReference type="Proteomes" id="UP000015453">
    <property type="component" value="Unassembled WGS sequence"/>
</dbReference>
<protein>
    <submittedName>
        <fullName evidence="2">Uncharacterized protein</fullName>
    </submittedName>
</protein>